<keyword evidence="1" id="KW-0966">Cell projection</keyword>
<protein>
    <submittedName>
        <fullName evidence="1">Flagellar motor switch/type III secretory pathway protein FliN</fullName>
    </submittedName>
</protein>
<keyword evidence="2" id="KW-1185">Reference proteome</keyword>
<gene>
    <name evidence="1" type="ORF">HNQ08_001155</name>
</gene>
<reference evidence="1 2" key="1">
    <citation type="submission" date="2020-08" db="EMBL/GenBank/DDBJ databases">
        <title>Genomic Encyclopedia of Type Strains, Phase IV (KMG-IV): sequencing the most valuable type-strain genomes for metagenomic binning, comparative biology and taxonomic classification.</title>
        <authorList>
            <person name="Goeker M."/>
        </authorList>
    </citation>
    <scope>NUCLEOTIDE SEQUENCE [LARGE SCALE GENOMIC DNA]</scope>
    <source>
        <strain evidence="1 2">DSM 27939</strain>
    </source>
</reference>
<evidence type="ECO:0000313" key="1">
    <source>
        <dbReference type="EMBL" id="MBB5362070.1"/>
    </source>
</evidence>
<organism evidence="1 2">
    <name type="scientific">Deinococcus humi</name>
    <dbReference type="NCBI Taxonomy" id="662880"/>
    <lineage>
        <taxon>Bacteria</taxon>
        <taxon>Thermotogati</taxon>
        <taxon>Deinococcota</taxon>
        <taxon>Deinococci</taxon>
        <taxon>Deinococcales</taxon>
        <taxon>Deinococcaceae</taxon>
        <taxon>Deinococcus</taxon>
    </lineage>
</organism>
<dbReference type="Proteomes" id="UP000552709">
    <property type="component" value="Unassembled WGS sequence"/>
</dbReference>
<comment type="caution">
    <text evidence="1">The sequence shown here is derived from an EMBL/GenBank/DDBJ whole genome shotgun (WGS) entry which is preliminary data.</text>
</comment>
<accession>A0A7W8NDX2</accession>
<dbReference type="RefSeq" id="WP_184128256.1">
    <property type="nucleotide sequence ID" value="NZ_JACHFL010000002.1"/>
</dbReference>
<sequence>MITFDDRELLAVLAKLEAACDELPQIAETVRGEALGHAQLQSDLNIYRTTPGKYVRTGAFRQGIQARQTAAKNSASVTIINAVDYALYVEVGRQGMDLGVLQTMALANPGQLLTLGRSGQNWTIAAPVVTAAQAFALYRLQQLFVLAVKNAVK</sequence>
<keyword evidence="1" id="KW-0969">Cilium</keyword>
<name>A0A7W8NDX2_9DEIO</name>
<keyword evidence="1" id="KW-0282">Flagellum</keyword>
<evidence type="ECO:0000313" key="2">
    <source>
        <dbReference type="Proteomes" id="UP000552709"/>
    </source>
</evidence>
<dbReference type="AlphaFoldDB" id="A0A7W8NDX2"/>
<dbReference type="EMBL" id="JACHFL010000002">
    <property type="protein sequence ID" value="MBB5362070.1"/>
    <property type="molecule type" value="Genomic_DNA"/>
</dbReference>
<proteinExistence type="predicted"/>